<dbReference type="PANTHER" id="PTHR28018">
    <property type="entry name" value="RESPIRATORY SUPERCOMPLEX FACTOR 2, MITOCHONDRIAL"/>
    <property type="match status" value="1"/>
</dbReference>
<dbReference type="Proteomes" id="UP000323386">
    <property type="component" value="Unassembled WGS sequence"/>
</dbReference>
<dbReference type="AlphaFoldDB" id="A0A5C3F2V5"/>
<evidence type="ECO:0000256" key="2">
    <source>
        <dbReference type="ARBA" id="ARBA00022692"/>
    </source>
</evidence>
<feature type="region of interest" description="Disordered" evidence="5">
    <location>
        <begin position="200"/>
        <end position="232"/>
    </location>
</feature>
<accession>A0A5C3F2V5</accession>
<gene>
    <name evidence="8" type="ORF">PSFLO_04313</name>
</gene>
<evidence type="ECO:0000256" key="6">
    <source>
        <dbReference type="SAM" id="Phobius"/>
    </source>
</evidence>
<evidence type="ECO:0000313" key="9">
    <source>
        <dbReference type="Proteomes" id="UP000323386"/>
    </source>
</evidence>
<dbReference type="GO" id="GO:0005739">
    <property type="term" value="C:mitochondrion"/>
    <property type="evidence" value="ECO:0007669"/>
    <property type="project" value="UniProtKB-SubCell"/>
</dbReference>
<keyword evidence="4 6" id="KW-0472">Membrane</keyword>
<keyword evidence="9" id="KW-1185">Reference proteome</keyword>
<evidence type="ECO:0000256" key="3">
    <source>
        <dbReference type="ARBA" id="ARBA00022989"/>
    </source>
</evidence>
<keyword evidence="2 6" id="KW-0812">Transmembrane</keyword>
<proteinExistence type="predicted"/>
<dbReference type="Pfam" id="PF04588">
    <property type="entry name" value="HIG_1_N"/>
    <property type="match status" value="1"/>
</dbReference>
<comment type="subcellular location">
    <subcellularLocation>
        <location evidence="1">Mitochondrion</location>
    </subcellularLocation>
</comment>
<evidence type="ECO:0000256" key="5">
    <source>
        <dbReference type="SAM" id="MobiDB-lite"/>
    </source>
</evidence>
<sequence length="232" mass="25535">MSYGTHRQVGDVAKREAQYNTAISAAATGFAVGTLCAAPVAFLANRSLPTFRNLTPAIKTSLVFSVGIATGVIRADKAGIAFDKEHYSDKGAAIQRRYQTSEERQWDQLSFRDKALTWAKENKFGVVAGSWVTSMGLTFAYINTQPLSFAQKLVQARVWAQGLTLASLIGMAAITQIPSEGDKIIKQHKEATEHSWKDFVGEVDNDDGSSNEEKQQRQQQKQLTRSQGKAYQ</sequence>
<protein>
    <recommendedName>
        <fullName evidence="7">HIG1 domain-containing protein</fullName>
    </recommendedName>
</protein>
<feature type="compositionally biased region" description="Polar residues" evidence="5">
    <location>
        <begin position="223"/>
        <end position="232"/>
    </location>
</feature>
<dbReference type="PROSITE" id="PS51503">
    <property type="entry name" value="HIG1"/>
    <property type="match status" value="1"/>
</dbReference>
<dbReference type="EMBL" id="OOIP01000011">
    <property type="protein sequence ID" value="SPO38834.1"/>
    <property type="molecule type" value="Genomic_DNA"/>
</dbReference>
<name>A0A5C3F2V5_9BASI</name>
<dbReference type="PANTHER" id="PTHR28018:SF3">
    <property type="entry name" value="RESPIRATORY SUPERCOMPLEX FACTOR 2, MITOCHONDRIAL"/>
    <property type="match status" value="1"/>
</dbReference>
<organism evidence="8 9">
    <name type="scientific">Pseudozyma flocculosa</name>
    <dbReference type="NCBI Taxonomy" id="84751"/>
    <lineage>
        <taxon>Eukaryota</taxon>
        <taxon>Fungi</taxon>
        <taxon>Dikarya</taxon>
        <taxon>Basidiomycota</taxon>
        <taxon>Ustilaginomycotina</taxon>
        <taxon>Ustilaginomycetes</taxon>
        <taxon>Ustilaginales</taxon>
        <taxon>Ustilaginaceae</taxon>
        <taxon>Pseudozyma</taxon>
    </lineage>
</organism>
<dbReference type="InterPro" id="IPR007667">
    <property type="entry name" value="Hypoxia_induced_domain"/>
</dbReference>
<feature type="domain" description="HIG1" evidence="7">
    <location>
        <begin position="96"/>
        <end position="186"/>
    </location>
</feature>
<evidence type="ECO:0000256" key="4">
    <source>
        <dbReference type="ARBA" id="ARBA00023136"/>
    </source>
</evidence>
<keyword evidence="3 6" id="KW-1133">Transmembrane helix</keyword>
<evidence type="ECO:0000256" key="1">
    <source>
        <dbReference type="ARBA" id="ARBA00004173"/>
    </source>
</evidence>
<feature type="compositionally biased region" description="Acidic residues" evidence="5">
    <location>
        <begin position="201"/>
        <end position="210"/>
    </location>
</feature>
<dbReference type="InterPro" id="IPR040153">
    <property type="entry name" value="Rcf2"/>
</dbReference>
<dbReference type="OrthoDB" id="1915122at2759"/>
<dbReference type="GO" id="GO:0033617">
    <property type="term" value="P:mitochondrial respiratory chain complex IV assembly"/>
    <property type="evidence" value="ECO:0007669"/>
    <property type="project" value="TreeGrafter"/>
</dbReference>
<evidence type="ECO:0000259" key="7">
    <source>
        <dbReference type="PROSITE" id="PS51503"/>
    </source>
</evidence>
<feature type="transmembrane region" description="Helical" evidence="6">
    <location>
        <begin position="22"/>
        <end position="44"/>
    </location>
</feature>
<reference evidence="8 9" key="1">
    <citation type="submission" date="2018-03" db="EMBL/GenBank/DDBJ databases">
        <authorList>
            <person name="Guldener U."/>
        </authorList>
    </citation>
    <scope>NUCLEOTIDE SEQUENCE [LARGE SCALE GENOMIC DNA]</scope>
    <source>
        <strain evidence="8 9">DAOM196992</strain>
    </source>
</reference>
<evidence type="ECO:0000313" key="8">
    <source>
        <dbReference type="EMBL" id="SPO38834.1"/>
    </source>
</evidence>